<comment type="caution">
    <text evidence="1">The sequence shown here is derived from an EMBL/GenBank/DDBJ whole genome shotgun (WGS) entry which is preliminary data.</text>
</comment>
<protein>
    <submittedName>
        <fullName evidence="1">Uncharacterized protein</fullName>
    </submittedName>
</protein>
<accession>A0A1F6CED9</accession>
<evidence type="ECO:0000313" key="1">
    <source>
        <dbReference type="EMBL" id="OGG47595.1"/>
    </source>
</evidence>
<dbReference type="Proteomes" id="UP000178344">
    <property type="component" value="Unassembled WGS sequence"/>
</dbReference>
<organism evidence="1 2">
    <name type="scientific">Candidatus Kaiserbacteria bacterium RIFCSPHIGHO2_01_FULL_49_13</name>
    <dbReference type="NCBI Taxonomy" id="1798477"/>
    <lineage>
        <taxon>Bacteria</taxon>
        <taxon>Candidatus Kaiseribacteriota</taxon>
    </lineage>
</organism>
<name>A0A1F6CED9_9BACT</name>
<reference evidence="1 2" key="1">
    <citation type="journal article" date="2016" name="Nat. Commun.">
        <title>Thousands of microbial genomes shed light on interconnected biogeochemical processes in an aquifer system.</title>
        <authorList>
            <person name="Anantharaman K."/>
            <person name="Brown C.T."/>
            <person name="Hug L.A."/>
            <person name="Sharon I."/>
            <person name="Castelle C.J."/>
            <person name="Probst A.J."/>
            <person name="Thomas B.C."/>
            <person name="Singh A."/>
            <person name="Wilkins M.J."/>
            <person name="Karaoz U."/>
            <person name="Brodie E.L."/>
            <person name="Williams K.H."/>
            <person name="Hubbard S.S."/>
            <person name="Banfield J.F."/>
        </authorList>
    </citation>
    <scope>NUCLEOTIDE SEQUENCE [LARGE SCALE GENOMIC DNA]</scope>
</reference>
<sequence>MAEKYRLLTNISQIQMGSPVAITLHCHALVLEVPMGFGDKPSAPGRVRGFMTDGALPVFTHWLKCGPLEYEAVAASNPNILMSTDGALKPMFTGHNLVFKDGTGLWLVADDQDVDLQVTDYGDVRQVWDELPHKVLQHWKAPNFPVRCYLPRTQVADYLRRYAA</sequence>
<evidence type="ECO:0000313" key="2">
    <source>
        <dbReference type="Proteomes" id="UP000178344"/>
    </source>
</evidence>
<gene>
    <name evidence="1" type="ORF">A2671_00275</name>
</gene>
<dbReference type="AlphaFoldDB" id="A0A1F6CED9"/>
<proteinExistence type="predicted"/>
<dbReference type="EMBL" id="MFKQ01000005">
    <property type="protein sequence ID" value="OGG47595.1"/>
    <property type="molecule type" value="Genomic_DNA"/>
</dbReference>